<protein>
    <submittedName>
        <fullName evidence="1">Uncharacterized protein</fullName>
    </submittedName>
</protein>
<name>A0AAD7MJH6_9AGAR</name>
<sequence>MHPIPIDSLPDELLAAILKLVADFPISCSDRSLPTAVIAGRRPRSRHWAALCINRSRSYPLDTINLESYLGPPCAVREVPDPLPLRRVLALVGPHIGRWRTFALHAWPSQFDAFRGFVEQSPLTASRLQSAHFSAREQYDCNLPQLKELFVGERFCSFRSNAFVRPTDLAAFGALCRLDIEHNNIRGGDLVYSPAFRHLLGTSSTLTVLVIRNLYPEMSIGQHPPLVAPTIRSCAFTFTGYPYFIRDGTSFDYLSDTFSLPNLEYLEIVGAIYDTPKDHLPALFFPHLQTLRLENVSFGERGLAFVQSFSSTITNLEIIRNHSFDTYRVLARPGTNNVWPDLVSLTVEDQFTTAPAWISPFLTKRSQLGGHSAVPELILSPWEGGISIEFLDPAPAIHWQHSGPSAGLVDGAPGFYTNDYTGRPTDFGDQWAPRVPLYTCGCDDYLWWNFSEEDMDDLHVLLEEEQLENDLGVRLEDEIRERLKMQGEIVRMKAIPTGHEMAS</sequence>
<dbReference type="Proteomes" id="UP001215598">
    <property type="component" value="Unassembled WGS sequence"/>
</dbReference>
<organism evidence="1 2">
    <name type="scientific">Mycena metata</name>
    <dbReference type="NCBI Taxonomy" id="1033252"/>
    <lineage>
        <taxon>Eukaryota</taxon>
        <taxon>Fungi</taxon>
        <taxon>Dikarya</taxon>
        <taxon>Basidiomycota</taxon>
        <taxon>Agaricomycotina</taxon>
        <taxon>Agaricomycetes</taxon>
        <taxon>Agaricomycetidae</taxon>
        <taxon>Agaricales</taxon>
        <taxon>Marasmiineae</taxon>
        <taxon>Mycenaceae</taxon>
        <taxon>Mycena</taxon>
    </lineage>
</organism>
<dbReference type="EMBL" id="JARKIB010000243">
    <property type="protein sequence ID" value="KAJ7720202.1"/>
    <property type="molecule type" value="Genomic_DNA"/>
</dbReference>
<reference evidence="1" key="1">
    <citation type="submission" date="2023-03" db="EMBL/GenBank/DDBJ databases">
        <title>Massive genome expansion in bonnet fungi (Mycena s.s.) driven by repeated elements and novel gene families across ecological guilds.</title>
        <authorList>
            <consortium name="Lawrence Berkeley National Laboratory"/>
            <person name="Harder C.B."/>
            <person name="Miyauchi S."/>
            <person name="Viragh M."/>
            <person name="Kuo A."/>
            <person name="Thoen E."/>
            <person name="Andreopoulos B."/>
            <person name="Lu D."/>
            <person name="Skrede I."/>
            <person name="Drula E."/>
            <person name="Henrissat B."/>
            <person name="Morin E."/>
            <person name="Kohler A."/>
            <person name="Barry K."/>
            <person name="LaButti K."/>
            <person name="Morin E."/>
            <person name="Salamov A."/>
            <person name="Lipzen A."/>
            <person name="Mereny Z."/>
            <person name="Hegedus B."/>
            <person name="Baldrian P."/>
            <person name="Stursova M."/>
            <person name="Weitz H."/>
            <person name="Taylor A."/>
            <person name="Grigoriev I.V."/>
            <person name="Nagy L.G."/>
            <person name="Martin F."/>
            <person name="Kauserud H."/>
        </authorList>
    </citation>
    <scope>NUCLEOTIDE SEQUENCE</scope>
    <source>
        <strain evidence="1">CBHHK182m</strain>
    </source>
</reference>
<evidence type="ECO:0000313" key="2">
    <source>
        <dbReference type="Proteomes" id="UP001215598"/>
    </source>
</evidence>
<dbReference type="InterPro" id="IPR032675">
    <property type="entry name" value="LRR_dom_sf"/>
</dbReference>
<dbReference type="SUPFAM" id="SSF52047">
    <property type="entry name" value="RNI-like"/>
    <property type="match status" value="1"/>
</dbReference>
<dbReference type="Gene3D" id="3.80.10.10">
    <property type="entry name" value="Ribonuclease Inhibitor"/>
    <property type="match status" value="1"/>
</dbReference>
<keyword evidence="2" id="KW-1185">Reference proteome</keyword>
<comment type="caution">
    <text evidence="1">The sequence shown here is derived from an EMBL/GenBank/DDBJ whole genome shotgun (WGS) entry which is preliminary data.</text>
</comment>
<accession>A0AAD7MJH6</accession>
<evidence type="ECO:0000313" key="1">
    <source>
        <dbReference type="EMBL" id="KAJ7720202.1"/>
    </source>
</evidence>
<gene>
    <name evidence="1" type="ORF">B0H16DRAFT_1474552</name>
</gene>
<dbReference type="AlphaFoldDB" id="A0AAD7MJH6"/>
<proteinExistence type="predicted"/>